<keyword evidence="7 8" id="KW-0472">Membrane</keyword>
<comment type="subcellular location">
    <subcellularLocation>
        <location evidence="1">Cell membrane</location>
        <topology evidence="1">Multi-pass membrane protein</topology>
    </subcellularLocation>
</comment>
<accession>A0A9Q2IV40</accession>
<keyword evidence="4" id="KW-0808">Transferase</keyword>
<evidence type="ECO:0000256" key="3">
    <source>
        <dbReference type="ARBA" id="ARBA00022676"/>
    </source>
</evidence>
<dbReference type="AlphaFoldDB" id="A0A9Q2IV40"/>
<dbReference type="GO" id="GO:0005886">
    <property type="term" value="C:plasma membrane"/>
    <property type="evidence" value="ECO:0007669"/>
    <property type="project" value="UniProtKB-SubCell"/>
</dbReference>
<protein>
    <recommendedName>
        <fullName evidence="11">Glycosyltransferase RgtA/B/C/D-like domain-containing protein</fullName>
    </recommendedName>
</protein>
<sequence length="478" mass="54233">MFERHKTLILNFILVGFIFVSRLQTFGNPLLHVDEEFYLFGGGRLLHGDLPYLQVWDRKPFGIFLLYAVFHLFGSYRVLAYQAGAMAAVWGTAWLLFRMGKTIAPATGAFVSALLYVALLNLSQGEGGQTPVFYNLLVTAAVALVLRGITQPDRKNPDRHPLLGMLLFGLAMQLKYTVVFEGIFVGIYSVVWSWLKRRSLSKTLQKSVLFAAAGLLPTFAVFCFYAAIGHSSEWVFANLESIFLRGHGPSEETYRLQLRMLRAILPLMIGLIATGFLAYKKASEPQYLYLTLWAWVACLGVLVFGGWYPHYALPLYAPLALASAPLWRWKEGRAWVIALLCVVSLTGQYSLRKHRLENGNRQTFQAMLGVMNQKPGCVFVYQGPPALYDTPYWCPLTNHPFPGHFHEKIEAHATGVDVLQETHRVLAERPEYIVTEDPSPLLENPLVRKEIFLEITVSYKLVYRFQGLNHSIYIYRHT</sequence>
<keyword evidence="2" id="KW-1003">Cell membrane</keyword>
<evidence type="ECO:0000256" key="1">
    <source>
        <dbReference type="ARBA" id="ARBA00004651"/>
    </source>
</evidence>
<feature type="transmembrane region" description="Helical" evidence="8">
    <location>
        <begin position="103"/>
        <end position="120"/>
    </location>
</feature>
<evidence type="ECO:0000313" key="9">
    <source>
        <dbReference type="EMBL" id="MBF0870452.1"/>
    </source>
</evidence>
<feature type="transmembrane region" description="Helical" evidence="8">
    <location>
        <begin position="55"/>
        <end position="73"/>
    </location>
</feature>
<feature type="transmembrane region" description="Helical" evidence="8">
    <location>
        <begin position="207"/>
        <end position="228"/>
    </location>
</feature>
<keyword evidence="6 8" id="KW-1133">Transmembrane helix</keyword>
<dbReference type="EMBL" id="JABCQN010000002">
    <property type="protein sequence ID" value="MBF0870452.1"/>
    <property type="molecule type" value="Genomic_DNA"/>
</dbReference>
<evidence type="ECO:0000256" key="7">
    <source>
        <dbReference type="ARBA" id="ARBA00023136"/>
    </source>
</evidence>
<name>A0A9Q2IV40_GLUJA</name>
<dbReference type="Proteomes" id="UP000661006">
    <property type="component" value="Unassembled WGS sequence"/>
</dbReference>
<feature type="transmembrane region" description="Helical" evidence="8">
    <location>
        <begin position="286"/>
        <end position="308"/>
    </location>
</feature>
<keyword evidence="5 8" id="KW-0812">Transmembrane</keyword>
<feature type="transmembrane region" description="Helical" evidence="8">
    <location>
        <begin position="334"/>
        <end position="351"/>
    </location>
</feature>
<dbReference type="PANTHER" id="PTHR33908:SF11">
    <property type="entry name" value="MEMBRANE PROTEIN"/>
    <property type="match status" value="1"/>
</dbReference>
<feature type="transmembrane region" description="Helical" evidence="8">
    <location>
        <begin position="260"/>
        <end position="279"/>
    </location>
</feature>
<evidence type="ECO:0008006" key="11">
    <source>
        <dbReference type="Google" id="ProtNLM"/>
    </source>
</evidence>
<evidence type="ECO:0000256" key="2">
    <source>
        <dbReference type="ARBA" id="ARBA00022475"/>
    </source>
</evidence>
<dbReference type="GO" id="GO:0009103">
    <property type="term" value="P:lipopolysaccharide biosynthetic process"/>
    <property type="evidence" value="ECO:0007669"/>
    <property type="project" value="UniProtKB-ARBA"/>
</dbReference>
<evidence type="ECO:0000313" key="10">
    <source>
        <dbReference type="Proteomes" id="UP000661006"/>
    </source>
</evidence>
<dbReference type="InterPro" id="IPR050297">
    <property type="entry name" value="LipidA_mod_glycosyltrf_83"/>
</dbReference>
<evidence type="ECO:0000256" key="4">
    <source>
        <dbReference type="ARBA" id="ARBA00022679"/>
    </source>
</evidence>
<reference evidence="9" key="1">
    <citation type="submission" date="2020-04" db="EMBL/GenBank/DDBJ databases">
        <authorList>
            <person name="Sombolestani A."/>
        </authorList>
    </citation>
    <scope>NUCLEOTIDE SEQUENCE</scope>
    <source>
        <strain evidence="9">R71697</strain>
    </source>
</reference>
<evidence type="ECO:0000256" key="8">
    <source>
        <dbReference type="SAM" id="Phobius"/>
    </source>
</evidence>
<feature type="transmembrane region" description="Helical" evidence="8">
    <location>
        <begin position="162"/>
        <end position="195"/>
    </location>
</feature>
<feature type="transmembrane region" description="Helical" evidence="8">
    <location>
        <begin position="7"/>
        <end position="24"/>
    </location>
</feature>
<proteinExistence type="predicted"/>
<dbReference type="PANTHER" id="PTHR33908">
    <property type="entry name" value="MANNOSYLTRANSFERASE YKCB-RELATED"/>
    <property type="match status" value="1"/>
</dbReference>
<dbReference type="GO" id="GO:0016763">
    <property type="term" value="F:pentosyltransferase activity"/>
    <property type="evidence" value="ECO:0007669"/>
    <property type="project" value="TreeGrafter"/>
</dbReference>
<evidence type="ECO:0000256" key="5">
    <source>
        <dbReference type="ARBA" id="ARBA00022692"/>
    </source>
</evidence>
<evidence type="ECO:0000256" key="6">
    <source>
        <dbReference type="ARBA" id="ARBA00022989"/>
    </source>
</evidence>
<organism evidence="9 10">
    <name type="scientific">Gluconobacter japonicus</name>
    <dbReference type="NCBI Taxonomy" id="376620"/>
    <lineage>
        <taxon>Bacteria</taxon>
        <taxon>Pseudomonadati</taxon>
        <taxon>Pseudomonadota</taxon>
        <taxon>Alphaproteobacteria</taxon>
        <taxon>Acetobacterales</taxon>
        <taxon>Acetobacteraceae</taxon>
        <taxon>Gluconobacter</taxon>
    </lineage>
</organism>
<reference evidence="9" key="2">
    <citation type="submission" date="2020-11" db="EMBL/GenBank/DDBJ databases">
        <title>Description of novel Gluconobacter species.</title>
        <authorList>
            <person name="Cleenwerck I."/>
            <person name="Cnockaert M."/>
            <person name="Borremans W."/>
            <person name="Wieme A.D."/>
            <person name="De Vuyst L."/>
            <person name="Vandamme P."/>
        </authorList>
    </citation>
    <scope>NUCLEOTIDE SEQUENCE</scope>
    <source>
        <strain evidence="9">R71697</strain>
    </source>
</reference>
<keyword evidence="3" id="KW-0328">Glycosyltransferase</keyword>
<gene>
    <name evidence="9" type="ORF">HKD32_06190</name>
</gene>
<comment type="caution">
    <text evidence="9">The sequence shown here is derived from an EMBL/GenBank/DDBJ whole genome shotgun (WGS) entry which is preliminary data.</text>
</comment>